<dbReference type="AlphaFoldDB" id="A0A0A9EGJ5"/>
<reference evidence="1" key="1">
    <citation type="submission" date="2014-09" db="EMBL/GenBank/DDBJ databases">
        <authorList>
            <person name="Magalhaes I.L.F."/>
            <person name="Oliveira U."/>
            <person name="Santos F.R."/>
            <person name="Vidigal T.H.D.A."/>
            <person name="Brescovit A.D."/>
            <person name="Santos A.J."/>
        </authorList>
    </citation>
    <scope>NUCLEOTIDE SEQUENCE</scope>
    <source>
        <tissue evidence="1">Shoot tissue taken approximately 20 cm above the soil surface</tissue>
    </source>
</reference>
<dbReference type="EMBL" id="GBRH01199797">
    <property type="protein sequence ID" value="JAD98098.1"/>
    <property type="molecule type" value="Transcribed_RNA"/>
</dbReference>
<sequence>MNFCQSRTLLRTRVSSHFPCIPSRGECLMP</sequence>
<name>A0A0A9EGJ5_ARUDO</name>
<protein>
    <submittedName>
        <fullName evidence="1">Uncharacterized protein</fullName>
    </submittedName>
</protein>
<reference evidence="1" key="2">
    <citation type="journal article" date="2015" name="Data Brief">
        <title>Shoot transcriptome of the giant reed, Arundo donax.</title>
        <authorList>
            <person name="Barrero R.A."/>
            <person name="Guerrero F.D."/>
            <person name="Moolhuijzen P."/>
            <person name="Goolsby J.A."/>
            <person name="Tidwell J."/>
            <person name="Bellgard S.E."/>
            <person name="Bellgard M.I."/>
        </authorList>
    </citation>
    <scope>NUCLEOTIDE SEQUENCE</scope>
    <source>
        <tissue evidence="1">Shoot tissue taken approximately 20 cm above the soil surface</tissue>
    </source>
</reference>
<proteinExistence type="predicted"/>
<organism evidence="1">
    <name type="scientific">Arundo donax</name>
    <name type="common">Giant reed</name>
    <name type="synonym">Donax arundinaceus</name>
    <dbReference type="NCBI Taxonomy" id="35708"/>
    <lineage>
        <taxon>Eukaryota</taxon>
        <taxon>Viridiplantae</taxon>
        <taxon>Streptophyta</taxon>
        <taxon>Embryophyta</taxon>
        <taxon>Tracheophyta</taxon>
        <taxon>Spermatophyta</taxon>
        <taxon>Magnoliopsida</taxon>
        <taxon>Liliopsida</taxon>
        <taxon>Poales</taxon>
        <taxon>Poaceae</taxon>
        <taxon>PACMAD clade</taxon>
        <taxon>Arundinoideae</taxon>
        <taxon>Arundineae</taxon>
        <taxon>Arundo</taxon>
    </lineage>
</organism>
<evidence type="ECO:0000313" key="1">
    <source>
        <dbReference type="EMBL" id="JAD98098.1"/>
    </source>
</evidence>
<accession>A0A0A9EGJ5</accession>